<sequence>MVDTLKLKEVLLDKGIAQKELAESIGMKPSTFHKKIEGEGASFTIGDIQRMVQVIPLTKDEAAAIFLTL</sequence>
<dbReference type="SUPFAM" id="SSF47413">
    <property type="entry name" value="lambda repressor-like DNA-binding domains"/>
    <property type="match status" value="1"/>
</dbReference>
<dbReference type="EMBL" id="JXII01000009">
    <property type="protein sequence ID" value="KIH70034.1"/>
    <property type="molecule type" value="Genomic_DNA"/>
</dbReference>
<dbReference type="EMBL" id="JABEVU030000001">
    <property type="protein sequence ID" value="MDB0581337.1"/>
    <property type="molecule type" value="Genomic_DNA"/>
</dbReference>
<evidence type="ECO:0000313" key="2">
    <source>
        <dbReference type="EMBL" id="MDB0581337.1"/>
    </source>
</evidence>
<evidence type="ECO:0000313" key="4">
    <source>
        <dbReference type="Proteomes" id="UP000527860"/>
    </source>
</evidence>
<dbReference type="OrthoDB" id="2224275at2"/>
<reference evidence="2" key="2">
    <citation type="submission" date="2020-04" db="EMBL/GenBank/DDBJ databases">
        <authorList>
            <person name="Tanveer F."/>
            <person name="Xie Y."/>
            <person name="Shinwari Z.K."/>
        </authorList>
    </citation>
    <scope>NUCLEOTIDE SEQUENCE</scope>
    <source>
        <strain evidence="2">MOSEL-ME25</strain>
    </source>
</reference>
<evidence type="ECO:0000313" key="3">
    <source>
        <dbReference type="Proteomes" id="UP000031546"/>
    </source>
</evidence>
<reference evidence="1 3" key="1">
    <citation type="submission" date="2015-01" db="EMBL/GenBank/DDBJ databases">
        <title>Genome sequences of high lactate-tolerant strain Salinicoccus roseus W12 with industrial interest.</title>
        <authorList>
            <person name="Wang H."/>
            <person name="Yu B."/>
        </authorList>
    </citation>
    <scope>NUCLEOTIDE SEQUENCE [LARGE SCALE GENOMIC DNA]</scope>
    <source>
        <strain evidence="1 3">W12</strain>
    </source>
</reference>
<organism evidence="1 3">
    <name type="scientific">Salinicoccus roseus</name>
    <dbReference type="NCBI Taxonomy" id="45670"/>
    <lineage>
        <taxon>Bacteria</taxon>
        <taxon>Bacillati</taxon>
        <taxon>Bacillota</taxon>
        <taxon>Bacilli</taxon>
        <taxon>Bacillales</taxon>
        <taxon>Staphylococcaceae</taxon>
        <taxon>Salinicoccus</taxon>
    </lineage>
</organism>
<dbReference type="InterPro" id="IPR001387">
    <property type="entry name" value="Cro/C1-type_HTH"/>
</dbReference>
<evidence type="ECO:0000313" key="1">
    <source>
        <dbReference type="EMBL" id="KIH70034.1"/>
    </source>
</evidence>
<keyword evidence="4" id="KW-1185">Reference proteome</keyword>
<dbReference type="InterPro" id="IPR010982">
    <property type="entry name" value="Lambda_DNA-bd_dom_sf"/>
</dbReference>
<reference evidence="2" key="3">
    <citation type="submission" date="2022-12" db="EMBL/GenBank/DDBJ databases">
        <title>Genome analysis and biological profiling of marine Salinicoccus roseus MOSEL-ME25.</title>
        <authorList>
            <person name="Mirza F.T."/>
            <person name="Xie Y."/>
            <person name="Shinwari Z.K."/>
        </authorList>
    </citation>
    <scope>NUCLEOTIDE SEQUENCE</scope>
    <source>
        <strain evidence="2">MOSEL-ME25</strain>
    </source>
</reference>
<dbReference type="GeneID" id="77846088"/>
<dbReference type="Proteomes" id="UP000031546">
    <property type="component" value="Unassembled WGS sequence"/>
</dbReference>
<protein>
    <submittedName>
        <fullName evidence="2">Helix-turn-helix transcriptional regulator</fullName>
    </submittedName>
    <submittedName>
        <fullName evidence="1">Phage repressor protein</fullName>
    </submittedName>
</protein>
<accession>A0A0C2HEG8</accession>
<dbReference type="Gene3D" id="1.10.260.40">
    <property type="entry name" value="lambda repressor-like DNA-binding domains"/>
    <property type="match status" value="1"/>
</dbReference>
<dbReference type="AlphaFoldDB" id="A0A0C2HEG8"/>
<name>A0A0C2HEG8_9STAP</name>
<proteinExistence type="predicted"/>
<dbReference type="Proteomes" id="UP000527860">
    <property type="component" value="Unassembled WGS sequence"/>
</dbReference>
<gene>
    <name evidence="2" type="ORF">F7P68_0012460</name>
    <name evidence="1" type="ORF">SN16_11045</name>
</gene>
<dbReference type="CDD" id="cd00093">
    <property type="entry name" value="HTH_XRE"/>
    <property type="match status" value="1"/>
</dbReference>
<dbReference type="GO" id="GO:0003677">
    <property type="term" value="F:DNA binding"/>
    <property type="evidence" value="ECO:0007669"/>
    <property type="project" value="InterPro"/>
</dbReference>
<dbReference type="RefSeq" id="WP_040106675.1">
    <property type="nucleotide sequence ID" value="NZ_JABEVU030000001.1"/>
</dbReference>
<comment type="caution">
    <text evidence="1">The sequence shown here is derived from an EMBL/GenBank/DDBJ whole genome shotgun (WGS) entry which is preliminary data.</text>
</comment>